<keyword evidence="2" id="KW-0479">Metal-binding</keyword>
<dbReference type="InterPro" id="IPR017972">
    <property type="entry name" value="Cyt_P450_CS"/>
</dbReference>
<evidence type="ECO:0000313" key="5">
    <source>
        <dbReference type="Proteomes" id="UP001596157"/>
    </source>
</evidence>
<accession>A0ABW0EPN3</accession>
<evidence type="ECO:0000256" key="3">
    <source>
        <dbReference type="SAM" id="MobiDB-lite"/>
    </source>
</evidence>
<evidence type="ECO:0000313" key="4">
    <source>
        <dbReference type="EMBL" id="MFC5288106.1"/>
    </source>
</evidence>
<reference evidence="5" key="1">
    <citation type="journal article" date="2019" name="Int. J. Syst. Evol. Microbiol.">
        <title>The Global Catalogue of Microorganisms (GCM) 10K type strain sequencing project: providing services to taxonomists for standard genome sequencing and annotation.</title>
        <authorList>
            <consortium name="The Broad Institute Genomics Platform"/>
            <consortium name="The Broad Institute Genome Sequencing Center for Infectious Disease"/>
            <person name="Wu L."/>
            <person name="Ma J."/>
        </authorList>
    </citation>
    <scope>NUCLEOTIDE SEQUENCE [LARGE SCALE GENOMIC DNA]</scope>
    <source>
        <strain evidence="5">CCUG 59778</strain>
    </source>
</reference>
<keyword evidence="5" id="KW-1185">Reference proteome</keyword>
<dbReference type="EC" id="1.14.-.-" evidence="4"/>
<dbReference type="CDD" id="cd11030">
    <property type="entry name" value="CYP105-like"/>
    <property type="match status" value="1"/>
</dbReference>
<dbReference type="PRINTS" id="PR00385">
    <property type="entry name" value="P450"/>
</dbReference>
<comment type="similarity">
    <text evidence="1 2">Belongs to the cytochrome P450 family.</text>
</comment>
<dbReference type="GO" id="GO:0016491">
    <property type="term" value="F:oxidoreductase activity"/>
    <property type="evidence" value="ECO:0007669"/>
    <property type="project" value="UniProtKB-KW"/>
</dbReference>
<protein>
    <submittedName>
        <fullName evidence="4">Cytochrome P450</fullName>
        <ecNumber evidence="4">1.14.-.-</ecNumber>
    </submittedName>
</protein>
<dbReference type="PRINTS" id="PR00359">
    <property type="entry name" value="BP450"/>
</dbReference>
<dbReference type="EMBL" id="JBHSKF010000005">
    <property type="protein sequence ID" value="MFC5288106.1"/>
    <property type="molecule type" value="Genomic_DNA"/>
</dbReference>
<gene>
    <name evidence="4" type="ORF">ACFPM7_13685</name>
</gene>
<dbReference type="InterPro" id="IPR036396">
    <property type="entry name" value="Cyt_P450_sf"/>
</dbReference>
<dbReference type="PROSITE" id="PS00086">
    <property type="entry name" value="CYTOCHROME_P450"/>
    <property type="match status" value="1"/>
</dbReference>
<dbReference type="Gene3D" id="1.10.630.10">
    <property type="entry name" value="Cytochrome P450"/>
    <property type="match status" value="1"/>
</dbReference>
<dbReference type="Proteomes" id="UP001596157">
    <property type="component" value="Unassembled WGS sequence"/>
</dbReference>
<keyword evidence="2 4" id="KW-0560">Oxidoreductase</keyword>
<dbReference type="Pfam" id="PF00067">
    <property type="entry name" value="p450"/>
    <property type="match status" value="1"/>
</dbReference>
<dbReference type="SUPFAM" id="SSF48264">
    <property type="entry name" value="Cytochrome P450"/>
    <property type="match status" value="1"/>
</dbReference>
<feature type="compositionally biased region" description="Low complexity" evidence="3">
    <location>
        <begin position="1"/>
        <end position="27"/>
    </location>
</feature>
<dbReference type="RefSeq" id="WP_378247719.1">
    <property type="nucleotide sequence ID" value="NZ_JBHSKF010000005.1"/>
</dbReference>
<keyword evidence="2" id="KW-0503">Monooxygenase</keyword>
<name>A0ABW0EPN3_9PSEU</name>
<dbReference type="InterPro" id="IPR002397">
    <property type="entry name" value="Cyt_P450_B"/>
</dbReference>
<dbReference type="PANTHER" id="PTHR46696">
    <property type="entry name" value="P450, PUTATIVE (EUROFUNG)-RELATED"/>
    <property type="match status" value="1"/>
</dbReference>
<organism evidence="4 5">
    <name type="scientific">Actinokineospora guangxiensis</name>
    <dbReference type="NCBI Taxonomy" id="1490288"/>
    <lineage>
        <taxon>Bacteria</taxon>
        <taxon>Bacillati</taxon>
        <taxon>Actinomycetota</taxon>
        <taxon>Actinomycetes</taxon>
        <taxon>Pseudonocardiales</taxon>
        <taxon>Pseudonocardiaceae</taxon>
        <taxon>Actinokineospora</taxon>
    </lineage>
</organism>
<sequence length="440" mass="48375">MTGATATQQEATQQEATQQEATQQAAARQEPAHTEQASFRLPLPSGFFQRRNPFDPAAALMEQAGRGPVNKIEYAGKTTWLVTGHAEARAVLSDTRFSSDFRRLVARMDKLTDEQRAEFTSRKSTAGSFISMDPPEHTRYRKLLTGQFTVRRMRALEPRVEKIVDDHIDAMLAAGTSADLVPAFALPVPSLVICELLGVPYESREEFQETTATLLRLDVGFDEVMRQRTRLQEFMRGLITAKRAEPGEDLLSGLITDSDLTDDELVNIANLLLIAGHETTANMLALGTFALLEHPDELAALRRDPGLADRAVEELLRHLSIIHAGPTRTATEDIEVGGTRIPAGSAVMVCVPTANRDEGHWPDPDVLDLSRERGPHLAFGHGVHQCLGQQLARVEMTIGFTRLLARLPGLRLDTAASAVPLRTDMGIYGVHSLPVAWDAR</sequence>
<keyword evidence="2" id="KW-0349">Heme</keyword>
<dbReference type="InterPro" id="IPR001128">
    <property type="entry name" value="Cyt_P450"/>
</dbReference>
<keyword evidence="2" id="KW-0408">Iron</keyword>
<evidence type="ECO:0000256" key="1">
    <source>
        <dbReference type="ARBA" id="ARBA00010617"/>
    </source>
</evidence>
<dbReference type="PANTHER" id="PTHR46696:SF1">
    <property type="entry name" value="CYTOCHROME P450 YJIB-RELATED"/>
    <property type="match status" value="1"/>
</dbReference>
<feature type="region of interest" description="Disordered" evidence="3">
    <location>
        <begin position="1"/>
        <end position="46"/>
    </location>
</feature>
<evidence type="ECO:0000256" key="2">
    <source>
        <dbReference type="RuleBase" id="RU000461"/>
    </source>
</evidence>
<comment type="caution">
    <text evidence="4">The sequence shown here is derived from an EMBL/GenBank/DDBJ whole genome shotgun (WGS) entry which is preliminary data.</text>
</comment>
<proteinExistence type="inferred from homology"/>